<feature type="compositionally biased region" description="Polar residues" evidence="1">
    <location>
        <begin position="145"/>
        <end position="159"/>
    </location>
</feature>
<dbReference type="VEuPathDB" id="FungiDB:I302_01297"/>
<organism evidence="2">
    <name type="scientific">Kwoniella bestiolae CBS 10118</name>
    <dbReference type="NCBI Taxonomy" id="1296100"/>
    <lineage>
        <taxon>Eukaryota</taxon>
        <taxon>Fungi</taxon>
        <taxon>Dikarya</taxon>
        <taxon>Basidiomycota</taxon>
        <taxon>Agaricomycotina</taxon>
        <taxon>Tremellomycetes</taxon>
        <taxon>Tremellales</taxon>
        <taxon>Cryptococcaceae</taxon>
        <taxon>Kwoniella</taxon>
    </lineage>
</organism>
<feature type="compositionally biased region" description="Gly residues" evidence="1">
    <location>
        <begin position="332"/>
        <end position="341"/>
    </location>
</feature>
<accession>A0A1B9GFF6</accession>
<evidence type="ECO:0000256" key="1">
    <source>
        <dbReference type="SAM" id="MobiDB-lite"/>
    </source>
</evidence>
<feature type="region of interest" description="Disordered" evidence="1">
    <location>
        <begin position="27"/>
        <end position="53"/>
    </location>
</feature>
<reference evidence="2" key="2">
    <citation type="submission" date="2014-01" db="EMBL/GenBank/DDBJ databases">
        <title>Evolution of pathogenesis and genome organization in the Tremellales.</title>
        <authorList>
            <person name="Cuomo C."/>
            <person name="Litvintseva A."/>
            <person name="Heitman J."/>
            <person name="Chen Y."/>
            <person name="Sun S."/>
            <person name="Springer D."/>
            <person name="Dromer F."/>
            <person name="Young S."/>
            <person name="Zeng Q."/>
            <person name="Chapman S."/>
            <person name="Gujja S."/>
            <person name="Saif S."/>
            <person name="Birren B."/>
        </authorList>
    </citation>
    <scope>NUCLEOTIDE SEQUENCE</scope>
    <source>
        <strain evidence="2">CBS 10118</strain>
    </source>
</reference>
<name>A0A1B9GFF6_9TREE</name>
<feature type="region of interest" description="Disordered" evidence="1">
    <location>
        <begin position="296"/>
        <end position="341"/>
    </location>
</feature>
<feature type="region of interest" description="Disordered" evidence="1">
    <location>
        <begin position="122"/>
        <end position="166"/>
    </location>
</feature>
<evidence type="ECO:0000313" key="2">
    <source>
        <dbReference type="EMBL" id="OCF29784.1"/>
    </source>
</evidence>
<dbReference type="EMBL" id="KI894018">
    <property type="protein sequence ID" value="OCF29784.1"/>
    <property type="molecule type" value="Genomic_DNA"/>
</dbReference>
<sequence>MGNKKNQGFTLVPCPCPYGYGSITDDKTSEKAQINEDDTEVSGHTMKWSDGEDVPANLSRMRRSITIQLAKRTTNVIRHGVEDHDSYKRRCLLEGLHPKAWQHLKFDLVSGRKPEGVQLLGKRKGSHRQLHDEDRSKRWSGMSRIRNSGRNTIQRQNPSQEDDDAPSWTEYVAAVSIEEETDGTTARSKIKNIITRTARCEGRRVLNPRTALNQSQETTSHKKYGRGVDEEGRCQSEYPAMSLWEVLSQLPCEQVEDVLEIMLGFANEDGIIPTRLDADVDTPNRSDIFKDEELDSAMPPSSLMSWSSSSCDAHAADTNPNTDIDSDIEGSENGGGYATKL</sequence>
<proteinExistence type="predicted"/>
<dbReference type="AlphaFoldDB" id="A0A1B9GFF6"/>
<gene>
    <name evidence="2" type="ORF">I302_01297</name>
</gene>
<reference evidence="2" key="1">
    <citation type="submission" date="2013-07" db="EMBL/GenBank/DDBJ databases">
        <title>The Genome Sequence of Cryptococcus bestiolae CBS10118.</title>
        <authorList>
            <consortium name="The Broad Institute Genome Sequencing Platform"/>
            <person name="Cuomo C."/>
            <person name="Litvintseva A."/>
            <person name="Chen Y."/>
            <person name="Heitman J."/>
            <person name="Sun S."/>
            <person name="Springer D."/>
            <person name="Dromer F."/>
            <person name="Young S.K."/>
            <person name="Zeng Q."/>
            <person name="Gargeya S."/>
            <person name="Fitzgerald M."/>
            <person name="Abouelleil A."/>
            <person name="Alvarado L."/>
            <person name="Berlin A.M."/>
            <person name="Chapman S.B."/>
            <person name="Dewar J."/>
            <person name="Goldberg J."/>
            <person name="Griggs A."/>
            <person name="Gujja S."/>
            <person name="Hansen M."/>
            <person name="Howarth C."/>
            <person name="Imamovic A."/>
            <person name="Larimer J."/>
            <person name="McCowan C."/>
            <person name="Murphy C."/>
            <person name="Pearson M."/>
            <person name="Priest M."/>
            <person name="Roberts A."/>
            <person name="Saif S."/>
            <person name="Shea T."/>
            <person name="Sykes S."/>
            <person name="Wortman J."/>
            <person name="Nusbaum C."/>
            <person name="Birren B."/>
        </authorList>
    </citation>
    <scope>NUCLEOTIDE SEQUENCE [LARGE SCALE GENOMIC DNA]</scope>
    <source>
        <strain evidence="2">CBS 10118</strain>
    </source>
</reference>
<protein>
    <submittedName>
        <fullName evidence="2">Uncharacterized protein</fullName>
    </submittedName>
</protein>
<feature type="compositionally biased region" description="Low complexity" evidence="1">
    <location>
        <begin position="296"/>
        <end position="310"/>
    </location>
</feature>